<sequence length="173" mass="18258">MNQNISDREILEGFKRNVGNRSCIALKGRMRMTITRADGTIEERVTENIVVKDGLNHVALMVIDDAQSTFKYLAIGTQTAQHSLGSVQGGIGEVGRKLGSLLAGSNEVAVIVATWAGQVDGLTSLDLRTGAMLNHASSGSGILLNAVNSVATILADSDFLKLQAEVQIGSHAL</sequence>
<dbReference type="EMBL" id="LAZR01047357">
    <property type="protein sequence ID" value="KKK94411.1"/>
    <property type="molecule type" value="Genomic_DNA"/>
</dbReference>
<evidence type="ECO:0000313" key="1">
    <source>
        <dbReference type="EMBL" id="KKK94411.1"/>
    </source>
</evidence>
<name>A0A0F9CCH4_9ZZZZ</name>
<protein>
    <submittedName>
        <fullName evidence="1">Uncharacterized protein</fullName>
    </submittedName>
</protein>
<gene>
    <name evidence="1" type="ORF">LCGC14_2683130</name>
</gene>
<comment type="caution">
    <text evidence="1">The sequence shown here is derived from an EMBL/GenBank/DDBJ whole genome shotgun (WGS) entry which is preliminary data.</text>
</comment>
<organism evidence="1">
    <name type="scientific">marine sediment metagenome</name>
    <dbReference type="NCBI Taxonomy" id="412755"/>
    <lineage>
        <taxon>unclassified sequences</taxon>
        <taxon>metagenomes</taxon>
        <taxon>ecological metagenomes</taxon>
    </lineage>
</organism>
<dbReference type="AlphaFoldDB" id="A0A0F9CCH4"/>
<proteinExistence type="predicted"/>
<accession>A0A0F9CCH4</accession>
<reference evidence="1" key="1">
    <citation type="journal article" date="2015" name="Nature">
        <title>Complex archaea that bridge the gap between prokaryotes and eukaryotes.</title>
        <authorList>
            <person name="Spang A."/>
            <person name="Saw J.H."/>
            <person name="Jorgensen S.L."/>
            <person name="Zaremba-Niedzwiedzka K."/>
            <person name="Martijn J."/>
            <person name="Lind A.E."/>
            <person name="van Eijk R."/>
            <person name="Schleper C."/>
            <person name="Guy L."/>
            <person name="Ettema T.J."/>
        </authorList>
    </citation>
    <scope>NUCLEOTIDE SEQUENCE</scope>
</reference>